<sequence>MSQSGSSSNPVKPDVSTDREAPENAGEYNEAADEHPTVQPFNQSAMAEQGAIDGESAKDAGDPKNASGANAEQTAFPAPWPSAAPLESPRMGDCAVNVYGWAIPIPDGIDKLKDTQFYCRPFTPHLPWEEHAAEMLEAGKDPWRKSFHLTDEDHKPNYGYARPVLLVGFAVADLEPEYRKVPPSIAALRFVKGPFQGGFATDIPGMVPNLAERNIVMVVAQLSYQEKTMWKPWAVLGTDDEESELGQLVGITSTECFYLPRFRDVTTHDQRANTRLSSWTKLVRRAAICSEDVVLWNYFGDKPAVKR</sequence>
<evidence type="ECO:0000256" key="1">
    <source>
        <dbReference type="SAM" id="MobiDB-lite"/>
    </source>
</evidence>
<comment type="caution">
    <text evidence="2">The sequence shown here is derived from an EMBL/GenBank/DDBJ whole genome shotgun (WGS) entry which is preliminary data.</text>
</comment>
<evidence type="ECO:0000313" key="2">
    <source>
        <dbReference type="EMBL" id="KAK4104001.1"/>
    </source>
</evidence>
<organism evidence="2 3">
    <name type="scientific">Parathielavia hyrcaniae</name>
    <dbReference type="NCBI Taxonomy" id="113614"/>
    <lineage>
        <taxon>Eukaryota</taxon>
        <taxon>Fungi</taxon>
        <taxon>Dikarya</taxon>
        <taxon>Ascomycota</taxon>
        <taxon>Pezizomycotina</taxon>
        <taxon>Sordariomycetes</taxon>
        <taxon>Sordariomycetidae</taxon>
        <taxon>Sordariales</taxon>
        <taxon>Chaetomiaceae</taxon>
        <taxon>Parathielavia</taxon>
    </lineage>
</organism>
<dbReference type="EMBL" id="MU863627">
    <property type="protein sequence ID" value="KAK4104001.1"/>
    <property type="molecule type" value="Genomic_DNA"/>
</dbReference>
<proteinExistence type="predicted"/>
<dbReference type="Proteomes" id="UP001305647">
    <property type="component" value="Unassembled WGS sequence"/>
</dbReference>
<evidence type="ECO:0000313" key="3">
    <source>
        <dbReference type="Proteomes" id="UP001305647"/>
    </source>
</evidence>
<reference evidence="2" key="2">
    <citation type="submission" date="2023-05" db="EMBL/GenBank/DDBJ databases">
        <authorList>
            <consortium name="Lawrence Berkeley National Laboratory"/>
            <person name="Steindorff A."/>
            <person name="Hensen N."/>
            <person name="Bonometti L."/>
            <person name="Westerberg I."/>
            <person name="Brannstrom I.O."/>
            <person name="Guillou S."/>
            <person name="Cros-Aarteil S."/>
            <person name="Calhoun S."/>
            <person name="Haridas S."/>
            <person name="Kuo A."/>
            <person name="Mondo S."/>
            <person name="Pangilinan J."/>
            <person name="Riley R."/>
            <person name="Labutti K."/>
            <person name="Andreopoulos B."/>
            <person name="Lipzen A."/>
            <person name="Chen C."/>
            <person name="Yanf M."/>
            <person name="Daum C."/>
            <person name="Ng V."/>
            <person name="Clum A."/>
            <person name="Ohm R."/>
            <person name="Martin F."/>
            <person name="Silar P."/>
            <person name="Natvig D."/>
            <person name="Lalanne C."/>
            <person name="Gautier V."/>
            <person name="Ament-Velasquez S.L."/>
            <person name="Kruys A."/>
            <person name="Hutchinson M.I."/>
            <person name="Powell A.J."/>
            <person name="Barry K."/>
            <person name="Miller A.N."/>
            <person name="Grigoriev I.V."/>
            <person name="Debuchy R."/>
            <person name="Gladieux P."/>
            <person name="Thoren M.H."/>
            <person name="Johannesson H."/>
        </authorList>
    </citation>
    <scope>NUCLEOTIDE SEQUENCE</scope>
    <source>
        <strain evidence="2">CBS 757.83</strain>
    </source>
</reference>
<keyword evidence="3" id="KW-1185">Reference proteome</keyword>
<reference evidence="2" key="1">
    <citation type="journal article" date="2023" name="Mol. Phylogenet. Evol.">
        <title>Genome-scale phylogeny and comparative genomics of the fungal order Sordariales.</title>
        <authorList>
            <person name="Hensen N."/>
            <person name="Bonometti L."/>
            <person name="Westerberg I."/>
            <person name="Brannstrom I.O."/>
            <person name="Guillou S."/>
            <person name="Cros-Aarteil S."/>
            <person name="Calhoun S."/>
            <person name="Haridas S."/>
            <person name="Kuo A."/>
            <person name="Mondo S."/>
            <person name="Pangilinan J."/>
            <person name="Riley R."/>
            <person name="LaButti K."/>
            <person name="Andreopoulos B."/>
            <person name="Lipzen A."/>
            <person name="Chen C."/>
            <person name="Yan M."/>
            <person name="Daum C."/>
            <person name="Ng V."/>
            <person name="Clum A."/>
            <person name="Steindorff A."/>
            <person name="Ohm R.A."/>
            <person name="Martin F."/>
            <person name="Silar P."/>
            <person name="Natvig D.O."/>
            <person name="Lalanne C."/>
            <person name="Gautier V."/>
            <person name="Ament-Velasquez S.L."/>
            <person name="Kruys A."/>
            <person name="Hutchinson M.I."/>
            <person name="Powell A.J."/>
            <person name="Barry K."/>
            <person name="Miller A.N."/>
            <person name="Grigoriev I.V."/>
            <person name="Debuchy R."/>
            <person name="Gladieux P."/>
            <person name="Hiltunen Thoren M."/>
            <person name="Johannesson H."/>
        </authorList>
    </citation>
    <scope>NUCLEOTIDE SEQUENCE</scope>
    <source>
        <strain evidence="2">CBS 757.83</strain>
    </source>
</reference>
<protein>
    <submittedName>
        <fullName evidence="2">Uncharacterized protein</fullName>
    </submittedName>
</protein>
<gene>
    <name evidence="2" type="ORF">N658DRAFT_484069</name>
</gene>
<dbReference type="AlphaFoldDB" id="A0AAN6Q6V8"/>
<name>A0AAN6Q6V8_9PEZI</name>
<accession>A0AAN6Q6V8</accession>
<feature type="region of interest" description="Disordered" evidence="1">
    <location>
        <begin position="1"/>
        <end position="84"/>
    </location>
</feature>
<feature type="compositionally biased region" description="Polar residues" evidence="1">
    <location>
        <begin position="1"/>
        <end position="10"/>
    </location>
</feature>